<dbReference type="Pfam" id="PF07535">
    <property type="entry name" value="zf-DBF"/>
    <property type="match status" value="1"/>
</dbReference>
<feature type="region of interest" description="Disordered" evidence="5">
    <location>
        <begin position="172"/>
        <end position="223"/>
    </location>
</feature>
<keyword evidence="1" id="KW-0479">Metal-binding</keyword>
<dbReference type="VEuPathDB" id="FungiDB:MELLADRAFT_103324"/>
<dbReference type="GeneID" id="18921939"/>
<dbReference type="HOGENOM" id="CLU_017715_1_0_1"/>
<feature type="domain" description="DBF4-type" evidence="6">
    <location>
        <begin position="593"/>
        <end position="642"/>
    </location>
</feature>
<sequence>MKLSHQNQNQQNPKSFSIHSPDSQPKSQSQSFLPPPPPTTTTTTTTTLTTKPITPITNHTLPNLINEKDSRSHFNRDKQRVKDELRRETLQWQEKYRVAIKSFVFYLDRLDSKTESELSNELESWGARVDQFFSKDVTHVITNIPVPVNLPILSPSVTNSIKRNTAYQLPVPSPSPSTLHVHPSHPLHFNNKENGPLTRRSSKRILEPNLVSPDPKDGILTDPPQIDPFMRKALEMKIKIWRTEKLRNVLERLEDRRSPMKPLPLMKPSLPSLLAKEAQQGHTHERDPISIRSDYHYFSKQSNFILVEDSNQEFKPIIIKEFTKSKVKDPSASTSTSASTSNQTWPVLFGGTEGKSAFSKYNSKHSLNHVHLRIKQMFEERFKESNTNSNLEDNPNRTPNPNQNRDYLSIPTSQPTQSLRRTMSMNILQRKQTVQLNPTHSKANHQEGLYPDLVNITALEHQRGPGKVFLGASGNSVTITSTNTPSTRSSLAYQSNFLVDKRLNELVKRPTFKILDNLKKENQLVGGGEKNLKRCQSLDQALLEQKKQTDGIGCTNKNQESRRRRGGRKGLGVRDKLGEGFELLDLSNLVGEEEAKAGYCENCRTKYGDFKRHVITRKHRKFATNEDNWWELDKLLERTCRRLRVDCGDLPPSLRELIELRDQRMGLEDEDEEIKIMNNDNDDNSNDDNNNINDDGDNDGGNLWVGF</sequence>
<dbReference type="InterPro" id="IPR006572">
    <property type="entry name" value="Znf_DBF"/>
</dbReference>
<dbReference type="FunCoup" id="F4RA15">
    <property type="interactions" value="78"/>
</dbReference>
<protein>
    <recommendedName>
        <fullName evidence="6">DBF4-type domain-containing protein</fullName>
    </recommendedName>
</protein>
<feature type="region of interest" description="Disordered" evidence="5">
    <location>
        <begin position="383"/>
        <end position="417"/>
    </location>
</feature>
<keyword evidence="3" id="KW-0862">Zinc</keyword>
<dbReference type="InterPro" id="IPR038545">
    <property type="entry name" value="Znf_DBF_sf"/>
</dbReference>
<dbReference type="STRING" id="747676.F4RA15"/>
<feature type="compositionally biased region" description="Polar residues" evidence="5">
    <location>
        <begin position="1"/>
        <end position="18"/>
    </location>
</feature>
<feature type="compositionally biased region" description="Low complexity" evidence="5">
    <location>
        <begin position="396"/>
        <end position="405"/>
    </location>
</feature>
<dbReference type="GO" id="GO:0003676">
    <property type="term" value="F:nucleic acid binding"/>
    <property type="evidence" value="ECO:0007669"/>
    <property type="project" value="InterPro"/>
</dbReference>
<feature type="region of interest" description="Disordered" evidence="5">
    <location>
        <begin position="1"/>
        <end position="63"/>
    </location>
</feature>
<name>F4RA15_MELLP</name>
<accession>F4RA15</accession>
<dbReference type="GO" id="GO:0010571">
    <property type="term" value="P:positive regulation of nuclear cell cycle DNA replication"/>
    <property type="evidence" value="ECO:0007669"/>
    <property type="project" value="TreeGrafter"/>
</dbReference>
<feature type="region of interest" description="Disordered" evidence="5">
    <location>
        <begin position="677"/>
        <end position="707"/>
    </location>
</feature>
<dbReference type="GO" id="GO:1901987">
    <property type="term" value="P:regulation of cell cycle phase transition"/>
    <property type="evidence" value="ECO:0007669"/>
    <property type="project" value="TreeGrafter"/>
</dbReference>
<dbReference type="Proteomes" id="UP000001072">
    <property type="component" value="Unassembled WGS sequence"/>
</dbReference>
<dbReference type="InterPro" id="IPR013939">
    <property type="entry name" value="Regulatory_Dfp1/Him1"/>
</dbReference>
<dbReference type="KEGG" id="mlr:MELLADRAFT_103324"/>
<dbReference type="eggNOG" id="KOG4139">
    <property type="taxonomic scope" value="Eukaryota"/>
</dbReference>
<dbReference type="GO" id="GO:0008270">
    <property type="term" value="F:zinc ion binding"/>
    <property type="evidence" value="ECO:0007669"/>
    <property type="project" value="UniProtKB-KW"/>
</dbReference>
<dbReference type="SUPFAM" id="SSF52113">
    <property type="entry name" value="BRCT domain"/>
    <property type="match status" value="1"/>
</dbReference>
<dbReference type="Pfam" id="PF08630">
    <property type="entry name" value="Dfp1_Him1_M"/>
    <property type="match status" value="1"/>
</dbReference>
<evidence type="ECO:0000256" key="4">
    <source>
        <dbReference type="PROSITE-ProRule" id="PRU00600"/>
    </source>
</evidence>
<dbReference type="RefSeq" id="XP_007406115.1">
    <property type="nucleotide sequence ID" value="XM_007406053.1"/>
</dbReference>
<feature type="compositionally biased region" description="Low complexity" evidence="5">
    <location>
        <begin position="20"/>
        <end position="31"/>
    </location>
</feature>
<evidence type="ECO:0000256" key="5">
    <source>
        <dbReference type="SAM" id="MobiDB-lite"/>
    </source>
</evidence>
<dbReference type="EMBL" id="GL883094">
    <property type="protein sequence ID" value="EGG10646.1"/>
    <property type="molecule type" value="Genomic_DNA"/>
</dbReference>
<dbReference type="FunFam" id="6.10.250.3410:FF:000001">
    <property type="entry name" value="Protein DBF4 homolog A"/>
    <property type="match status" value="1"/>
</dbReference>
<dbReference type="SMART" id="SM00586">
    <property type="entry name" value="ZnF_DBF"/>
    <property type="match status" value="1"/>
</dbReference>
<dbReference type="InterPro" id="IPR055116">
    <property type="entry name" value="DBF4_BRCT"/>
</dbReference>
<feature type="compositionally biased region" description="Low complexity" evidence="5">
    <location>
        <begin position="331"/>
        <end position="341"/>
    </location>
</feature>
<reference evidence="8" key="1">
    <citation type="journal article" date="2011" name="Proc. Natl. Acad. Sci. U.S.A.">
        <title>Obligate biotrophy features unraveled by the genomic analysis of rust fungi.</title>
        <authorList>
            <person name="Duplessis S."/>
            <person name="Cuomo C.A."/>
            <person name="Lin Y.-C."/>
            <person name="Aerts A."/>
            <person name="Tisserant E."/>
            <person name="Veneault-Fourrey C."/>
            <person name="Joly D.L."/>
            <person name="Hacquard S."/>
            <person name="Amselem J."/>
            <person name="Cantarel B.L."/>
            <person name="Chiu R."/>
            <person name="Coutinho P.M."/>
            <person name="Feau N."/>
            <person name="Field M."/>
            <person name="Frey P."/>
            <person name="Gelhaye E."/>
            <person name="Goldberg J."/>
            <person name="Grabherr M.G."/>
            <person name="Kodira C.D."/>
            <person name="Kohler A."/>
            <person name="Kuees U."/>
            <person name="Lindquist E.A."/>
            <person name="Lucas S.M."/>
            <person name="Mago R."/>
            <person name="Mauceli E."/>
            <person name="Morin E."/>
            <person name="Murat C."/>
            <person name="Pangilinan J.L."/>
            <person name="Park R."/>
            <person name="Pearson M."/>
            <person name="Quesneville H."/>
            <person name="Rouhier N."/>
            <person name="Sakthikumar S."/>
            <person name="Salamov A.A."/>
            <person name="Schmutz J."/>
            <person name="Selles B."/>
            <person name="Shapiro H."/>
            <person name="Tanguay P."/>
            <person name="Tuskan G.A."/>
            <person name="Henrissat B."/>
            <person name="Van de Peer Y."/>
            <person name="Rouze P."/>
            <person name="Ellis J.G."/>
            <person name="Dodds P.N."/>
            <person name="Schein J.E."/>
            <person name="Zhong S."/>
            <person name="Hamelin R.C."/>
            <person name="Grigoriev I.V."/>
            <person name="Szabo L.J."/>
            <person name="Martin F."/>
        </authorList>
    </citation>
    <scope>NUCLEOTIDE SEQUENCE [LARGE SCALE GENOMIC DNA]</scope>
    <source>
        <strain evidence="8">98AG31 / pathotype 3-4-7</strain>
    </source>
</reference>
<dbReference type="PANTHER" id="PTHR15375:SF26">
    <property type="entry name" value="PROTEIN CHIFFON"/>
    <property type="match status" value="1"/>
</dbReference>
<dbReference type="GO" id="GO:0031431">
    <property type="term" value="C:Dbf4-dependent protein kinase complex"/>
    <property type="evidence" value="ECO:0007669"/>
    <property type="project" value="TreeGrafter"/>
</dbReference>
<feature type="compositionally biased region" description="Low complexity" evidence="5">
    <location>
        <begin position="40"/>
        <end position="57"/>
    </location>
</feature>
<dbReference type="InterPro" id="IPR051590">
    <property type="entry name" value="Replication_Regulatory_Kinase"/>
</dbReference>
<dbReference type="InterPro" id="IPR036420">
    <property type="entry name" value="BRCT_dom_sf"/>
</dbReference>
<dbReference type="GO" id="GO:0043539">
    <property type="term" value="F:protein serine/threonine kinase activator activity"/>
    <property type="evidence" value="ECO:0007669"/>
    <property type="project" value="TreeGrafter"/>
</dbReference>
<dbReference type="Pfam" id="PF22437">
    <property type="entry name" value="DBF4_BRCT"/>
    <property type="match status" value="1"/>
</dbReference>
<feature type="region of interest" description="Disordered" evidence="5">
    <location>
        <begin position="325"/>
        <end position="345"/>
    </location>
</feature>
<dbReference type="InParanoid" id="F4RA15"/>
<dbReference type="OrthoDB" id="21380at2759"/>
<evidence type="ECO:0000313" key="7">
    <source>
        <dbReference type="EMBL" id="EGG10646.1"/>
    </source>
</evidence>
<keyword evidence="8" id="KW-1185">Reference proteome</keyword>
<evidence type="ECO:0000256" key="3">
    <source>
        <dbReference type="ARBA" id="ARBA00022833"/>
    </source>
</evidence>
<organism evidence="8">
    <name type="scientific">Melampsora larici-populina (strain 98AG31 / pathotype 3-4-7)</name>
    <name type="common">Poplar leaf rust fungus</name>
    <dbReference type="NCBI Taxonomy" id="747676"/>
    <lineage>
        <taxon>Eukaryota</taxon>
        <taxon>Fungi</taxon>
        <taxon>Dikarya</taxon>
        <taxon>Basidiomycota</taxon>
        <taxon>Pucciniomycotina</taxon>
        <taxon>Pucciniomycetes</taxon>
        <taxon>Pucciniales</taxon>
        <taxon>Melampsoraceae</taxon>
        <taxon>Melampsora</taxon>
    </lineage>
</organism>
<evidence type="ECO:0000259" key="6">
    <source>
        <dbReference type="PROSITE" id="PS51265"/>
    </source>
</evidence>
<dbReference type="PROSITE" id="PS51265">
    <property type="entry name" value="ZF_DBF4"/>
    <property type="match status" value="1"/>
</dbReference>
<evidence type="ECO:0000256" key="2">
    <source>
        <dbReference type="ARBA" id="ARBA00022771"/>
    </source>
</evidence>
<proteinExistence type="predicted"/>
<dbReference type="Gene3D" id="6.10.250.3410">
    <property type="entry name" value="DBF zinc finger"/>
    <property type="match status" value="1"/>
</dbReference>
<keyword evidence="2 4" id="KW-0863">Zinc-finger</keyword>
<evidence type="ECO:0000313" key="8">
    <source>
        <dbReference type="Proteomes" id="UP000001072"/>
    </source>
</evidence>
<gene>
    <name evidence="7" type="ORF">MELLADRAFT_103324</name>
</gene>
<dbReference type="CDD" id="cd00027">
    <property type="entry name" value="BRCT"/>
    <property type="match status" value="1"/>
</dbReference>
<evidence type="ECO:0000256" key="1">
    <source>
        <dbReference type="ARBA" id="ARBA00022723"/>
    </source>
</evidence>
<dbReference type="PANTHER" id="PTHR15375">
    <property type="entry name" value="ACTIVATOR OF S-PHASE KINASE-RELATED"/>
    <property type="match status" value="1"/>
</dbReference>
<dbReference type="AlphaFoldDB" id="F4RA15"/>